<evidence type="ECO:0000256" key="2">
    <source>
        <dbReference type="ARBA" id="ARBA00023027"/>
    </source>
</evidence>
<sequence length="557" mass="60085">MAHPLFEKHQSLLQRAVEAVRRRTYWSAYSENPKTYGENAIEEGRQAFMAYLDAAFYLDQPGVMGRVIAEPSPYGLNLDISFPRCAPDALIAAAKGAMPTWVRAGPDLRAAVCAEILERLNARTMEIAHAVMHTTGQSLMMAFQTGGPHAQDRGLEALAQAWSEMKNVPETVVWEKPQGAHPPLVVEKRYTVAPRGIALLLACATSPTWNAYPALFASLATGNAVIVKPHPSAILPMAITVALARQTLKDAGFDANLVSLLVDDSGTPMAKDLAVNPDIRLVDCAGRTEYAEWFEDNARQAKVFTHKAGVNCVVVESTDDYKGMLRNLAVTLSLHSGQTSMAPQVILVSSEGITTPEGTHDAHQFGRDLALAIGTLVEDSARAVEVLGAIQGAATVACIDAMREFGNESGQILRDSSPLQHPHWPDARVHTPLLLRAEISDHHVFMEERFGPISFVVETATNSESLAVAERAMREKGGVTFAVYSTNPVMQQLAEETAMRAAVALSFNLTGGLSLTQSAAFSDYFGTGANPAATASLVDAAFVTNRFYVLETRRDAG</sequence>
<dbReference type="AlphaFoldDB" id="A0A497XCQ5"/>
<dbReference type="GO" id="GO:0009898">
    <property type="term" value="C:cytoplasmic side of plasma membrane"/>
    <property type="evidence" value="ECO:0007669"/>
    <property type="project" value="TreeGrafter"/>
</dbReference>
<dbReference type="InterPro" id="IPR050485">
    <property type="entry name" value="Proline_metab_enzyme"/>
</dbReference>
<dbReference type="InterPro" id="IPR015590">
    <property type="entry name" value="Aldehyde_DH_dom"/>
</dbReference>
<dbReference type="InterPro" id="IPR011975">
    <property type="entry name" value="PaaN_2"/>
</dbReference>
<gene>
    <name evidence="4" type="ORF">DFR35_2322</name>
</gene>
<dbReference type="InterPro" id="IPR016163">
    <property type="entry name" value="Ald_DH_C"/>
</dbReference>
<dbReference type="EMBL" id="RCCI01000006">
    <property type="protein sequence ID" value="RLJ63691.1"/>
    <property type="molecule type" value="Genomic_DNA"/>
</dbReference>
<dbReference type="GO" id="GO:0003842">
    <property type="term" value="F:L-glutamate gamma-semialdehyde dehydrogenase activity"/>
    <property type="evidence" value="ECO:0007669"/>
    <property type="project" value="TreeGrafter"/>
</dbReference>
<organism evidence="4 5">
    <name type="scientific">Sulfurisoma sediminicola</name>
    <dbReference type="NCBI Taxonomy" id="1381557"/>
    <lineage>
        <taxon>Bacteria</taxon>
        <taxon>Pseudomonadati</taxon>
        <taxon>Pseudomonadota</taxon>
        <taxon>Betaproteobacteria</taxon>
        <taxon>Nitrosomonadales</taxon>
        <taxon>Sterolibacteriaceae</taxon>
        <taxon>Sulfurisoma</taxon>
    </lineage>
</organism>
<dbReference type="SUPFAM" id="SSF53720">
    <property type="entry name" value="ALDH-like"/>
    <property type="match status" value="1"/>
</dbReference>
<evidence type="ECO:0000259" key="3">
    <source>
        <dbReference type="Pfam" id="PF00171"/>
    </source>
</evidence>
<dbReference type="InterPro" id="IPR016162">
    <property type="entry name" value="Ald_DH_N"/>
</dbReference>
<evidence type="ECO:0000313" key="5">
    <source>
        <dbReference type="Proteomes" id="UP000268908"/>
    </source>
</evidence>
<feature type="domain" description="Aldehyde dehydrogenase" evidence="3">
    <location>
        <begin position="88"/>
        <end position="471"/>
    </location>
</feature>
<dbReference type="PANTHER" id="PTHR42862">
    <property type="entry name" value="DELTA-1-PYRROLINE-5-CARBOXYLATE DEHYDROGENASE 1, ISOFORM A-RELATED"/>
    <property type="match status" value="1"/>
</dbReference>
<dbReference type="Gene3D" id="3.40.309.10">
    <property type="entry name" value="Aldehyde Dehydrogenase, Chain A, domain 2"/>
    <property type="match status" value="1"/>
</dbReference>
<dbReference type="Proteomes" id="UP000268908">
    <property type="component" value="Unassembled WGS sequence"/>
</dbReference>
<dbReference type="RefSeq" id="WP_121242550.1">
    <property type="nucleotide sequence ID" value="NZ_BHVV01000003.1"/>
</dbReference>
<dbReference type="Pfam" id="PF00171">
    <property type="entry name" value="Aldedh"/>
    <property type="match status" value="1"/>
</dbReference>
<dbReference type="Gene3D" id="3.40.605.10">
    <property type="entry name" value="Aldehyde Dehydrogenase, Chain A, domain 1"/>
    <property type="match status" value="1"/>
</dbReference>
<keyword evidence="5" id="KW-1185">Reference proteome</keyword>
<reference evidence="4 5" key="1">
    <citation type="submission" date="2018-10" db="EMBL/GenBank/DDBJ databases">
        <title>Genomic Encyclopedia of Type Strains, Phase IV (KMG-IV): sequencing the most valuable type-strain genomes for metagenomic binning, comparative biology and taxonomic classification.</title>
        <authorList>
            <person name="Goeker M."/>
        </authorList>
    </citation>
    <scope>NUCLEOTIDE SEQUENCE [LARGE SCALE GENOMIC DNA]</scope>
    <source>
        <strain evidence="4 5">DSM 26916</strain>
    </source>
</reference>
<protein>
    <submittedName>
        <fullName evidence="4">Phenylacetic acid degradation protein paaN</fullName>
    </submittedName>
</protein>
<evidence type="ECO:0000313" key="4">
    <source>
        <dbReference type="EMBL" id="RLJ63691.1"/>
    </source>
</evidence>
<keyword evidence="2" id="KW-0520">NAD</keyword>
<dbReference type="PANTHER" id="PTHR42862:SF1">
    <property type="entry name" value="DELTA-1-PYRROLINE-5-CARBOXYLATE DEHYDROGENASE 2, ISOFORM A-RELATED"/>
    <property type="match status" value="1"/>
</dbReference>
<name>A0A497XCQ5_9PROT</name>
<dbReference type="NCBIfam" id="TIGR02288">
    <property type="entry name" value="PaaN_2"/>
    <property type="match status" value="1"/>
</dbReference>
<accession>A0A497XCQ5</accession>
<proteinExistence type="predicted"/>
<dbReference type="OrthoDB" id="5288459at2"/>
<keyword evidence="1" id="KW-0560">Oxidoreductase</keyword>
<evidence type="ECO:0000256" key="1">
    <source>
        <dbReference type="ARBA" id="ARBA00023002"/>
    </source>
</evidence>
<comment type="caution">
    <text evidence="4">The sequence shown here is derived from an EMBL/GenBank/DDBJ whole genome shotgun (WGS) entry which is preliminary data.</text>
</comment>
<dbReference type="InterPro" id="IPR016161">
    <property type="entry name" value="Ald_DH/histidinol_DH"/>
</dbReference>
<dbReference type="GO" id="GO:0010133">
    <property type="term" value="P:L-proline catabolic process to L-glutamate"/>
    <property type="evidence" value="ECO:0007669"/>
    <property type="project" value="TreeGrafter"/>
</dbReference>